<dbReference type="STRING" id="123822.B0188_03930"/>
<gene>
    <name evidence="7" type="ORF">B0188_03930</name>
</gene>
<reference evidence="7 8" key="1">
    <citation type="submission" date="2017-02" db="EMBL/GenBank/DDBJ databases">
        <title>Draft genome sequence of Haemophilus felis CCUG 31170 type strain.</title>
        <authorList>
            <person name="Engstrom-Jakobsson H."/>
            <person name="Salva-Serra F."/>
            <person name="Thorell K."/>
            <person name="Gonzales-Siles L."/>
            <person name="Karlsson R."/>
            <person name="Boulund F."/>
            <person name="Engstrand L."/>
            <person name="Kristiansson E."/>
            <person name="Moore E."/>
        </authorList>
    </citation>
    <scope>NUCLEOTIDE SEQUENCE [LARGE SCALE GENOMIC DNA]</scope>
    <source>
        <strain evidence="7 8">CCUG 31170</strain>
    </source>
</reference>
<organism evidence="7 8">
    <name type="scientific">[Haemophilus] felis</name>
    <dbReference type="NCBI Taxonomy" id="123822"/>
    <lineage>
        <taxon>Bacteria</taxon>
        <taxon>Pseudomonadati</taxon>
        <taxon>Pseudomonadota</taxon>
        <taxon>Gammaproteobacteria</taxon>
        <taxon>Pasteurellales</taxon>
        <taxon>Pasteurellaceae</taxon>
    </lineage>
</organism>
<feature type="region of interest" description="Disordered" evidence="5">
    <location>
        <begin position="375"/>
        <end position="408"/>
    </location>
</feature>
<protein>
    <recommendedName>
        <fullName evidence="6">VENN motif-containing domain-containing protein</fullName>
    </recommendedName>
</protein>
<evidence type="ECO:0000256" key="3">
    <source>
        <dbReference type="ARBA" id="ARBA00022913"/>
    </source>
</evidence>
<feature type="non-terminal residue" evidence="7">
    <location>
        <position position="554"/>
    </location>
</feature>
<keyword evidence="4" id="KW-0843">Virulence</keyword>
<dbReference type="EMBL" id="MUYB01000015">
    <property type="protein sequence ID" value="OOS05173.1"/>
    <property type="molecule type" value="Genomic_DNA"/>
</dbReference>
<evidence type="ECO:0000313" key="8">
    <source>
        <dbReference type="Proteomes" id="UP000190023"/>
    </source>
</evidence>
<dbReference type="InterPro" id="IPR006914">
    <property type="entry name" value="VENN_dom"/>
</dbReference>
<name>A0A1T0B4Q8_9PAST</name>
<feature type="domain" description="VENN motif-containing" evidence="6">
    <location>
        <begin position="503"/>
        <end position="554"/>
    </location>
</feature>
<dbReference type="AlphaFoldDB" id="A0A1T0B4Q8"/>
<keyword evidence="3" id="KW-1266">Target cell cytoplasm</keyword>
<evidence type="ECO:0000256" key="1">
    <source>
        <dbReference type="ARBA" id="ARBA00004219"/>
    </source>
</evidence>
<evidence type="ECO:0000256" key="5">
    <source>
        <dbReference type="SAM" id="MobiDB-lite"/>
    </source>
</evidence>
<comment type="caution">
    <text evidence="7">The sequence shown here is derived from an EMBL/GenBank/DDBJ whole genome shotgun (WGS) entry which is preliminary data.</text>
</comment>
<accession>A0A1T0B4Q8</accession>
<feature type="region of interest" description="Disordered" evidence="5">
    <location>
        <begin position="1"/>
        <end position="20"/>
    </location>
</feature>
<evidence type="ECO:0000256" key="4">
    <source>
        <dbReference type="ARBA" id="ARBA00023026"/>
    </source>
</evidence>
<proteinExistence type="predicted"/>
<feature type="compositionally biased region" description="Polar residues" evidence="5">
    <location>
        <begin position="278"/>
        <end position="287"/>
    </location>
</feature>
<keyword evidence="8" id="KW-1185">Reference proteome</keyword>
<dbReference type="InterPro" id="IPR025157">
    <property type="entry name" value="Hemagglutinin_rpt"/>
</dbReference>
<dbReference type="GO" id="GO:0003824">
    <property type="term" value="F:catalytic activity"/>
    <property type="evidence" value="ECO:0007669"/>
    <property type="project" value="UniProtKB-ARBA"/>
</dbReference>
<dbReference type="Pfam" id="PF13332">
    <property type="entry name" value="Fil_haemagg_2"/>
    <property type="match status" value="1"/>
</dbReference>
<evidence type="ECO:0000256" key="2">
    <source>
        <dbReference type="ARBA" id="ARBA00022656"/>
    </source>
</evidence>
<sequence length="554" mass="58319">MLFRVESGVGLSHSSQNQRGEIRESIGNLLNAKQLEIEARSGSLSATHTDFTSRDENGKRIAGSEITLKGKQGIELQAGESHYKQQGKNQSYGTEVGTAFSVGAKTGWSFYAKEGFSKGKQTSEGKTYHNSHLDTETLHLESGGDTTLTGTTAKANTINADIKGNLTIESLQDEHKQKNNQIGLGTKVEFGFGSAWEFSGNANASTGKATGKQVNEQAGLFAEEGGYHISADNVHLKGGVIASTNAKNSELKTNKLTFENINNNANYGATSGAISGGYSQSGTSVNPSLPMHEQGEDSTATKATLTEGKITLNKDSQPTETTAAALGINTDLSQANKQVEQPKDVNQLLKEQKMITEAVGHIATAATNFSHRQAKDLEEEAKEAEKAGDYQTAKAKREEAKSWETGGKNKRKVDAITTALSLALAGLSPKAIATGAASPYINQAIKNITEEIPELNIPAHILWGAIEAELTGGKAATGAIAAGVGELSAPILSQALYGNKKTNELTDAEKQQVLNLSKLVAGIASGLTATGNSAENIATISQGMKIAENAVENN</sequence>
<dbReference type="GO" id="GO:0090729">
    <property type="term" value="F:toxin activity"/>
    <property type="evidence" value="ECO:0007669"/>
    <property type="project" value="UniProtKB-KW"/>
</dbReference>
<evidence type="ECO:0000259" key="6">
    <source>
        <dbReference type="Pfam" id="PF04829"/>
    </source>
</evidence>
<dbReference type="Proteomes" id="UP000190023">
    <property type="component" value="Unassembled WGS sequence"/>
</dbReference>
<evidence type="ECO:0000313" key="7">
    <source>
        <dbReference type="EMBL" id="OOS05173.1"/>
    </source>
</evidence>
<dbReference type="Pfam" id="PF04829">
    <property type="entry name" value="PT-VENN"/>
    <property type="match status" value="1"/>
</dbReference>
<feature type="region of interest" description="Disordered" evidence="5">
    <location>
        <begin position="278"/>
        <end position="301"/>
    </location>
</feature>
<keyword evidence="2" id="KW-0800">Toxin</keyword>
<comment type="subcellular location">
    <subcellularLocation>
        <location evidence="1">Target cell</location>
        <location evidence="1">Target cell cytoplasm</location>
    </subcellularLocation>
</comment>